<dbReference type="GO" id="GO:0000155">
    <property type="term" value="F:phosphorelay sensor kinase activity"/>
    <property type="evidence" value="ECO:0007669"/>
    <property type="project" value="InterPro"/>
</dbReference>
<dbReference type="InterPro" id="IPR003018">
    <property type="entry name" value="GAF"/>
</dbReference>
<dbReference type="AlphaFoldDB" id="A0A2M8P8R9"/>
<keyword evidence="5" id="KW-0902">Two-component regulatory system</keyword>
<evidence type="ECO:0000256" key="3">
    <source>
        <dbReference type="ARBA" id="ARBA00022679"/>
    </source>
</evidence>
<dbReference type="SUPFAM" id="SSF55781">
    <property type="entry name" value="GAF domain-like"/>
    <property type="match status" value="1"/>
</dbReference>
<evidence type="ECO:0000313" key="7">
    <source>
        <dbReference type="EMBL" id="PJF33965.1"/>
    </source>
</evidence>
<dbReference type="PANTHER" id="PTHR43711:SF31">
    <property type="entry name" value="HISTIDINE KINASE"/>
    <property type="match status" value="1"/>
</dbReference>
<proteinExistence type="predicted"/>
<keyword evidence="3" id="KW-0808">Transferase</keyword>
<dbReference type="Gene3D" id="1.10.287.130">
    <property type="match status" value="1"/>
</dbReference>
<dbReference type="SMART" id="SM00388">
    <property type="entry name" value="HisKA"/>
    <property type="match status" value="1"/>
</dbReference>
<feature type="non-terminal residue" evidence="7">
    <location>
        <position position="131"/>
    </location>
</feature>
<organism evidence="7 8">
    <name type="scientific">Candidatus Thermofonsia Clade 1 bacterium</name>
    <dbReference type="NCBI Taxonomy" id="2364210"/>
    <lineage>
        <taxon>Bacteria</taxon>
        <taxon>Bacillati</taxon>
        <taxon>Chloroflexota</taxon>
        <taxon>Candidatus Thermofontia</taxon>
        <taxon>Candidatus Thermofonsia Clade 1</taxon>
    </lineage>
</organism>
<dbReference type="InterPro" id="IPR036097">
    <property type="entry name" value="HisK_dim/P_sf"/>
</dbReference>
<evidence type="ECO:0000256" key="5">
    <source>
        <dbReference type="ARBA" id="ARBA00023012"/>
    </source>
</evidence>
<evidence type="ECO:0000256" key="1">
    <source>
        <dbReference type="ARBA" id="ARBA00000085"/>
    </source>
</evidence>
<dbReference type="SUPFAM" id="SSF47384">
    <property type="entry name" value="Homodimeric domain of signal transducing histidine kinase"/>
    <property type="match status" value="1"/>
</dbReference>
<dbReference type="EMBL" id="PGTM01000669">
    <property type="protein sequence ID" value="PJF33965.1"/>
    <property type="molecule type" value="Genomic_DNA"/>
</dbReference>
<keyword evidence="4" id="KW-0418">Kinase</keyword>
<dbReference type="Pfam" id="PF00512">
    <property type="entry name" value="HisKA"/>
    <property type="match status" value="1"/>
</dbReference>
<sequence length="131" mass="14399">LLGVPMHIKGQVIGVLEALNKRTGDWTEEDAHYATILASHAAVAIQNARQTEALRKAYAELDKLDKLKTDFIAVASHELRTPLSVILGYASFLMEDTEGEVSELASAVLNSALQLRSLIEDMTNLRFLHQG</sequence>
<dbReference type="InterPro" id="IPR050736">
    <property type="entry name" value="Sensor_HK_Regulatory"/>
</dbReference>
<accession>A0A2M8P8R9</accession>
<dbReference type="InterPro" id="IPR029016">
    <property type="entry name" value="GAF-like_dom_sf"/>
</dbReference>
<gene>
    <name evidence="7" type="ORF">CUN49_17285</name>
</gene>
<dbReference type="CDD" id="cd00082">
    <property type="entry name" value="HisKA"/>
    <property type="match status" value="1"/>
</dbReference>
<dbReference type="Pfam" id="PF13185">
    <property type="entry name" value="GAF_2"/>
    <property type="match status" value="1"/>
</dbReference>
<dbReference type="PANTHER" id="PTHR43711">
    <property type="entry name" value="TWO-COMPONENT HISTIDINE KINASE"/>
    <property type="match status" value="1"/>
</dbReference>
<name>A0A2M8P8R9_9CHLR</name>
<comment type="catalytic activity">
    <reaction evidence="1">
        <text>ATP + protein L-histidine = ADP + protein N-phospho-L-histidine.</text>
        <dbReference type="EC" id="2.7.13.3"/>
    </reaction>
</comment>
<evidence type="ECO:0000313" key="8">
    <source>
        <dbReference type="Proteomes" id="UP000229681"/>
    </source>
</evidence>
<evidence type="ECO:0000256" key="4">
    <source>
        <dbReference type="ARBA" id="ARBA00022777"/>
    </source>
</evidence>
<evidence type="ECO:0000259" key="6">
    <source>
        <dbReference type="SMART" id="SM00388"/>
    </source>
</evidence>
<comment type="caution">
    <text evidence="7">The sequence shown here is derived from an EMBL/GenBank/DDBJ whole genome shotgun (WGS) entry which is preliminary data.</text>
</comment>
<dbReference type="Proteomes" id="UP000229681">
    <property type="component" value="Unassembled WGS sequence"/>
</dbReference>
<feature type="non-terminal residue" evidence="7">
    <location>
        <position position="1"/>
    </location>
</feature>
<dbReference type="EC" id="2.7.13.3" evidence="2"/>
<feature type="domain" description="Signal transduction histidine kinase dimerisation/phosphoacceptor" evidence="6">
    <location>
        <begin position="67"/>
        <end position="131"/>
    </location>
</feature>
<protein>
    <recommendedName>
        <fullName evidence="2">histidine kinase</fullName>
        <ecNumber evidence="2">2.7.13.3</ecNumber>
    </recommendedName>
</protein>
<reference evidence="7 8" key="1">
    <citation type="submission" date="2017-11" db="EMBL/GenBank/DDBJ databases">
        <title>Evolution of Phototrophy in the Chloroflexi Phylum Driven by Horizontal Gene Transfer.</title>
        <authorList>
            <person name="Ward L.M."/>
            <person name="Hemp J."/>
            <person name="Shih P.M."/>
            <person name="Mcglynn S.E."/>
            <person name="Fischer W."/>
        </authorList>
    </citation>
    <scope>NUCLEOTIDE SEQUENCE [LARGE SCALE GENOMIC DNA]</scope>
    <source>
        <strain evidence="7">JP3_13</strain>
    </source>
</reference>
<dbReference type="Gene3D" id="3.30.450.40">
    <property type="match status" value="1"/>
</dbReference>
<evidence type="ECO:0000256" key="2">
    <source>
        <dbReference type="ARBA" id="ARBA00012438"/>
    </source>
</evidence>
<dbReference type="InterPro" id="IPR003661">
    <property type="entry name" value="HisK_dim/P_dom"/>
</dbReference>